<reference evidence="6" key="1">
    <citation type="submission" date="2016-10" db="EMBL/GenBank/DDBJ databases">
        <authorList>
            <person name="Varghese N."/>
            <person name="Submissions S."/>
        </authorList>
    </citation>
    <scope>NUCLEOTIDE SEQUENCE [LARGE SCALE GENOMIC DNA]</scope>
    <source>
        <strain evidence="6">DSM 8344</strain>
    </source>
</reference>
<dbReference type="PANTHER" id="PTHR43228:SF5">
    <property type="entry name" value="STAGE 0 SPORULATION PROTEIN A"/>
    <property type="match status" value="1"/>
</dbReference>
<proteinExistence type="predicted"/>
<dbReference type="InterPro" id="IPR001789">
    <property type="entry name" value="Sig_transdc_resp-reg_receiver"/>
</dbReference>
<evidence type="ECO:0000256" key="1">
    <source>
        <dbReference type="ARBA" id="ARBA00018672"/>
    </source>
</evidence>
<sequence length="134" mass="15013">MNINKINVLIADDNRAFNELLCEYLDCQNEIIVVGTAFNGLDAVDLIIKEEPDVVVLDIIMPKLDGVGVINKINSAKINRKPQFIMLSAMGDENITQQALDLGAKYFIQKPFDMDTLVNKILELLYDKQLEVSA</sequence>
<gene>
    <name evidence="5" type="ORF">SAMN05443529_1442</name>
</gene>
<feature type="domain" description="Response regulatory" evidence="4">
    <location>
        <begin position="7"/>
        <end position="125"/>
    </location>
</feature>
<keyword evidence="3" id="KW-0597">Phosphoprotein</keyword>
<dbReference type="Proteomes" id="UP000198656">
    <property type="component" value="Unassembled WGS sequence"/>
</dbReference>
<dbReference type="SUPFAM" id="SSF52172">
    <property type="entry name" value="CheY-like"/>
    <property type="match status" value="1"/>
</dbReference>
<comment type="function">
    <text evidence="2">May play the central regulatory role in sporulation. It may be an element of the effector pathway responsible for the activation of sporulation genes in response to nutritional stress. Spo0A may act in concert with spo0H (a sigma factor) to control the expression of some genes that are critical to the sporulation process.</text>
</comment>
<evidence type="ECO:0000256" key="3">
    <source>
        <dbReference type="PROSITE-ProRule" id="PRU00169"/>
    </source>
</evidence>
<organism evidence="5 6">
    <name type="scientific">Desulfosporosinus hippei DSM 8344</name>
    <dbReference type="NCBI Taxonomy" id="1121419"/>
    <lineage>
        <taxon>Bacteria</taxon>
        <taxon>Bacillati</taxon>
        <taxon>Bacillota</taxon>
        <taxon>Clostridia</taxon>
        <taxon>Eubacteriales</taxon>
        <taxon>Desulfitobacteriaceae</taxon>
        <taxon>Desulfosporosinus</taxon>
    </lineage>
</organism>
<dbReference type="EMBL" id="FNCP01000044">
    <property type="protein sequence ID" value="SDI49827.1"/>
    <property type="molecule type" value="Genomic_DNA"/>
</dbReference>
<dbReference type="PANTHER" id="PTHR43228">
    <property type="entry name" value="TWO-COMPONENT RESPONSE REGULATOR"/>
    <property type="match status" value="1"/>
</dbReference>
<dbReference type="OrthoDB" id="9793299at2"/>
<evidence type="ECO:0000313" key="5">
    <source>
        <dbReference type="EMBL" id="SDI49827.1"/>
    </source>
</evidence>
<evidence type="ECO:0000313" key="6">
    <source>
        <dbReference type="Proteomes" id="UP000198656"/>
    </source>
</evidence>
<dbReference type="AlphaFoldDB" id="A0A1G8L2M9"/>
<dbReference type="InterPro" id="IPR052048">
    <property type="entry name" value="ST_Response_Regulator"/>
</dbReference>
<dbReference type="STRING" id="1121419.SAMN05443529_1442"/>
<evidence type="ECO:0000259" key="4">
    <source>
        <dbReference type="PROSITE" id="PS50110"/>
    </source>
</evidence>
<dbReference type="PROSITE" id="PS50110">
    <property type="entry name" value="RESPONSE_REGULATORY"/>
    <property type="match status" value="1"/>
</dbReference>
<dbReference type="Pfam" id="PF00072">
    <property type="entry name" value="Response_reg"/>
    <property type="match status" value="1"/>
</dbReference>
<dbReference type="InterPro" id="IPR011006">
    <property type="entry name" value="CheY-like_superfamily"/>
</dbReference>
<dbReference type="Gene3D" id="3.40.50.2300">
    <property type="match status" value="1"/>
</dbReference>
<evidence type="ECO:0000256" key="2">
    <source>
        <dbReference type="ARBA" id="ARBA00024867"/>
    </source>
</evidence>
<dbReference type="SMART" id="SM00448">
    <property type="entry name" value="REC"/>
    <property type="match status" value="1"/>
</dbReference>
<keyword evidence="6" id="KW-1185">Reference proteome</keyword>
<name>A0A1G8L2M9_9FIRM</name>
<dbReference type="RefSeq" id="WP_092335736.1">
    <property type="nucleotide sequence ID" value="NZ_FNCP01000044.1"/>
</dbReference>
<feature type="modified residue" description="4-aspartylphosphate" evidence="3">
    <location>
        <position position="58"/>
    </location>
</feature>
<protein>
    <recommendedName>
        <fullName evidence="1">Stage 0 sporulation protein A homolog</fullName>
    </recommendedName>
</protein>
<accession>A0A1G8L2M9</accession>
<dbReference type="GO" id="GO:0000160">
    <property type="term" value="P:phosphorelay signal transduction system"/>
    <property type="evidence" value="ECO:0007669"/>
    <property type="project" value="InterPro"/>
</dbReference>